<dbReference type="EMBL" id="JAHHUM010002261">
    <property type="protein sequence ID" value="KAK5605460.1"/>
    <property type="molecule type" value="Genomic_DNA"/>
</dbReference>
<protein>
    <submittedName>
        <fullName evidence="2">Uncharacterized protein</fullName>
    </submittedName>
</protein>
<feature type="compositionally biased region" description="Basic and acidic residues" evidence="1">
    <location>
        <begin position="98"/>
        <end position="107"/>
    </location>
</feature>
<keyword evidence="3" id="KW-1185">Reference proteome</keyword>
<evidence type="ECO:0000256" key="1">
    <source>
        <dbReference type="SAM" id="MobiDB-lite"/>
    </source>
</evidence>
<organism evidence="2 3">
    <name type="scientific">Crenichthys baileyi</name>
    <name type="common">White River springfish</name>
    <dbReference type="NCBI Taxonomy" id="28760"/>
    <lineage>
        <taxon>Eukaryota</taxon>
        <taxon>Metazoa</taxon>
        <taxon>Chordata</taxon>
        <taxon>Craniata</taxon>
        <taxon>Vertebrata</taxon>
        <taxon>Euteleostomi</taxon>
        <taxon>Actinopterygii</taxon>
        <taxon>Neopterygii</taxon>
        <taxon>Teleostei</taxon>
        <taxon>Neoteleostei</taxon>
        <taxon>Acanthomorphata</taxon>
        <taxon>Ovalentaria</taxon>
        <taxon>Atherinomorphae</taxon>
        <taxon>Cyprinodontiformes</taxon>
        <taxon>Goodeidae</taxon>
        <taxon>Crenichthys</taxon>
    </lineage>
</organism>
<gene>
    <name evidence="2" type="ORF">CRENBAI_012695</name>
</gene>
<comment type="caution">
    <text evidence="2">The sequence shown here is derived from an EMBL/GenBank/DDBJ whole genome shotgun (WGS) entry which is preliminary data.</text>
</comment>
<feature type="compositionally biased region" description="Polar residues" evidence="1">
    <location>
        <begin position="82"/>
        <end position="95"/>
    </location>
</feature>
<dbReference type="Proteomes" id="UP001311232">
    <property type="component" value="Unassembled WGS sequence"/>
</dbReference>
<name>A0AAV9RAC8_9TELE</name>
<evidence type="ECO:0000313" key="2">
    <source>
        <dbReference type="EMBL" id="KAK5605460.1"/>
    </source>
</evidence>
<accession>A0AAV9RAC8</accession>
<dbReference type="AlphaFoldDB" id="A0AAV9RAC8"/>
<feature type="region of interest" description="Disordered" evidence="1">
    <location>
        <begin position="1"/>
        <end position="107"/>
    </location>
</feature>
<proteinExistence type="predicted"/>
<sequence length="107" mass="11886">MESSPGSRRCVLKLQRPAGPQPTLKHGAGEGPACRQDGGMSIMTIYEGRKKTYKTTQGEQDKEHKQEHRQATQARELGKPMSISSEEQGELQSLDTEGGMRNDRMEV</sequence>
<feature type="compositionally biased region" description="Basic and acidic residues" evidence="1">
    <location>
        <begin position="59"/>
        <end position="70"/>
    </location>
</feature>
<evidence type="ECO:0000313" key="3">
    <source>
        <dbReference type="Proteomes" id="UP001311232"/>
    </source>
</evidence>
<reference evidence="2 3" key="1">
    <citation type="submission" date="2021-06" db="EMBL/GenBank/DDBJ databases">
        <authorList>
            <person name="Palmer J.M."/>
        </authorList>
    </citation>
    <scope>NUCLEOTIDE SEQUENCE [LARGE SCALE GENOMIC DNA]</scope>
    <source>
        <strain evidence="2 3">MEX-2019</strain>
        <tissue evidence="2">Muscle</tissue>
    </source>
</reference>